<dbReference type="EMBL" id="OZ035841">
    <property type="protein sequence ID" value="CAL1591070.1"/>
    <property type="molecule type" value="Genomic_DNA"/>
</dbReference>
<protein>
    <recommendedName>
        <fullName evidence="16">Toll-like receptor 2</fullName>
    </recommendedName>
</protein>
<keyword evidence="7" id="KW-0677">Repeat</keyword>
<feature type="domain" description="TIR" evidence="21">
    <location>
        <begin position="648"/>
        <end position="827"/>
    </location>
</feature>
<feature type="transmembrane region" description="Helical" evidence="19">
    <location>
        <begin position="589"/>
        <end position="611"/>
    </location>
</feature>
<evidence type="ECO:0000256" key="7">
    <source>
        <dbReference type="ARBA" id="ARBA00022737"/>
    </source>
</evidence>
<dbReference type="PROSITE" id="PS50104">
    <property type="entry name" value="TIR"/>
    <property type="match status" value="1"/>
</dbReference>
<dbReference type="AlphaFoldDB" id="A0AAV2KQ09"/>
<evidence type="ECO:0000256" key="16">
    <source>
        <dbReference type="PIRNR" id="PIRNR037595"/>
    </source>
</evidence>
<feature type="compositionally biased region" description="Polar residues" evidence="18">
    <location>
        <begin position="675"/>
        <end position="692"/>
    </location>
</feature>
<evidence type="ECO:0000313" key="22">
    <source>
        <dbReference type="EMBL" id="CAL1591070.1"/>
    </source>
</evidence>
<dbReference type="SUPFAM" id="SSF52058">
    <property type="entry name" value="L domain-like"/>
    <property type="match status" value="2"/>
</dbReference>
<feature type="disulfide bond" evidence="17">
    <location>
        <begin position="30"/>
        <end position="36"/>
    </location>
</feature>
<dbReference type="Gene3D" id="3.40.50.10140">
    <property type="entry name" value="Toll/interleukin-1 receptor homology (TIR) domain"/>
    <property type="match status" value="1"/>
</dbReference>
<dbReference type="GO" id="GO:0002224">
    <property type="term" value="P:toll-like receptor signaling pathway"/>
    <property type="evidence" value="ECO:0007669"/>
    <property type="project" value="UniProtKB-UniRule"/>
</dbReference>
<keyword evidence="23" id="KW-1185">Reference proteome</keyword>
<dbReference type="GO" id="GO:0006954">
    <property type="term" value="P:inflammatory response"/>
    <property type="evidence" value="ECO:0007669"/>
    <property type="project" value="UniProtKB-UniRule"/>
</dbReference>
<name>A0AAV2KQ09_KNICA</name>
<keyword evidence="10" id="KW-0520">NAD</keyword>
<feature type="region of interest" description="Disordered" evidence="18">
    <location>
        <begin position="675"/>
        <end position="702"/>
    </location>
</feature>
<dbReference type="GO" id="GO:0042497">
    <property type="term" value="F:triacyl lipopeptide binding"/>
    <property type="evidence" value="ECO:0007669"/>
    <property type="project" value="TreeGrafter"/>
</dbReference>
<dbReference type="PIRSF" id="PIRSF037595">
    <property type="entry name" value="Toll-like_receptor"/>
    <property type="match status" value="1"/>
</dbReference>
<evidence type="ECO:0000256" key="3">
    <source>
        <dbReference type="ARBA" id="ARBA00022588"/>
    </source>
</evidence>
<dbReference type="InterPro" id="IPR003591">
    <property type="entry name" value="Leu-rich_rpt_typical-subtyp"/>
</dbReference>
<keyword evidence="14" id="KW-0325">Glycoprotein</keyword>
<keyword evidence="5 19" id="KW-0812">Transmembrane</keyword>
<feature type="disulfide bond" evidence="17">
    <location>
        <begin position="431"/>
        <end position="453"/>
    </location>
</feature>
<gene>
    <name evidence="22" type="ORF">KC01_LOCUS20485</name>
</gene>
<sequence length="834" mass="95415">MPCVPVLALLLVMHWSHILAWDSLSPSCRCDERMKCVCSGLSAVPSVPDQTKTLDLDFNNITKIHRADLRPLRRLEVLKIHANRVCAMDPQAFSSLWSLRELDLSQNLLTSLDHRWFNKLGALESLKIHGNPYKSLGSPPLFQTLFRLRSLSFGGESLEEIHTSDLKGLGGLEQLRVDANNLKRYDPGALSQIWPLDHVTLSLRSLFLMDQTLVSALIRDVSHPETEVTLENIYLKDNRSALPLRELAQGRVRHVAFNNFFLTDETMVKLLEVTDGAPIDTFTLNNVTLSGVGRWEKAKWTDHKSLNEFFIRDAQILNNFDFTSFLPLRFLLTYPRKISVINTKVFVMPCLTSMIFKNLEYLDMSENLLTDPTLRQTLCEGMCVLSNLRVLNISANTIKSLSLVSRLVSSLSKLSHLDVSRNSFGLMPPTCPWPQSLRFLNISRTKLTSATTCLPLTLQVLDLSYNNLDQLYLVLPALRELHLTGNKLLTLPPGWLFPNLQTFTLQLNTLNIFSPSDLQSFPRLQNFQAGRNKFICSCHFVPFFHSLANDETNVTLSDGIDNYFCDSPLHLQGKLLSSVHRSFTECHHVMFVSICCGLILIFVTFLGVILWRVHAFWYLKMTFVWLKAKKRRKWRKERENGDTEGLLVSFDAFVSYSERDSAWVDNYLLPELEQTGSSAESNTASVLDSSPESEPELRAEARSGPGLEPLRLCLHRRDFLPGRFIMDNIVTAIESSRRTLFILSQNFVKSDWCKYELDFTHFQLLEGNCREDAAILVLLEPLSHDEIPKRFCRLQSLLSSTTYLQWPQDPDQREQRDHFWTSLRQALSPDRDLD</sequence>
<dbReference type="SUPFAM" id="SSF52200">
    <property type="entry name" value="Toll/Interleukin receptor TIR domain"/>
    <property type="match status" value="2"/>
</dbReference>
<evidence type="ECO:0000256" key="8">
    <source>
        <dbReference type="ARBA" id="ARBA00022859"/>
    </source>
</evidence>
<evidence type="ECO:0000256" key="9">
    <source>
        <dbReference type="ARBA" id="ARBA00022989"/>
    </source>
</evidence>
<dbReference type="InterPro" id="IPR032675">
    <property type="entry name" value="LRR_dom_sf"/>
</dbReference>
<dbReference type="InterPro" id="IPR017241">
    <property type="entry name" value="Toll-like_receptor"/>
</dbReference>
<dbReference type="GO" id="GO:0045087">
    <property type="term" value="P:innate immune response"/>
    <property type="evidence" value="ECO:0007669"/>
    <property type="project" value="UniProtKB-UniRule"/>
</dbReference>
<dbReference type="PROSITE" id="PS51450">
    <property type="entry name" value="LRR"/>
    <property type="match status" value="2"/>
</dbReference>
<dbReference type="InterPro" id="IPR000157">
    <property type="entry name" value="TIR_dom"/>
</dbReference>
<dbReference type="PRINTS" id="PR01537">
    <property type="entry name" value="INTRLKN1R1F"/>
</dbReference>
<keyword evidence="6 20" id="KW-0732">Signal</keyword>
<keyword evidence="13 16" id="KW-0675">Receptor</keyword>
<keyword evidence="4" id="KW-0433">Leucine-rich repeat</keyword>
<evidence type="ECO:0000256" key="11">
    <source>
        <dbReference type="ARBA" id="ARBA00023136"/>
    </source>
</evidence>
<comment type="similarity">
    <text evidence="2 16">Belongs to the Toll-like receptor family.</text>
</comment>
<dbReference type="GO" id="GO:0005886">
    <property type="term" value="C:plasma membrane"/>
    <property type="evidence" value="ECO:0007669"/>
    <property type="project" value="TreeGrafter"/>
</dbReference>
<evidence type="ECO:0000256" key="14">
    <source>
        <dbReference type="ARBA" id="ARBA00023180"/>
    </source>
</evidence>
<comment type="subcellular location">
    <subcellularLocation>
        <location evidence="1">Membrane</location>
        <topology evidence="1">Single-pass type I membrane protein</topology>
    </subcellularLocation>
</comment>
<feature type="signal peptide" evidence="20">
    <location>
        <begin position="1"/>
        <end position="20"/>
    </location>
</feature>
<keyword evidence="12 17" id="KW-1015">Disulfide bond</keyword>
<dbReference type="SMART" id="SM00369">
    <property type="entry name" value="LRR_TYP"/>
    <property type="match status" value="8"/>
</dbReference>
<dbReference type="FunFam" id="3.40.50.10140:FF:000001">
    <property type="entry name" value="Toll-like receptor 2"/>
    <property type="match status" value="1"/>
</dbReference>
<evidence type="ECO:0000313" key="23">
    <source>
        <dbReference type="Proteomes" id="UP001497482"/>
    </source>
</evidence>
<evidence type="ECO:0000256" key="6">
    <source>
        <dbReference type="ARBA" id="ARBA00022729"/>
    </source>
</evidence>
<keyword evidence="8 16" id="KW-0391">Immunity</keyword>
<dbReference type="InterPro" id="IPR001611">
    <property type="entry name" value="Leu-rich_rpt"/>
</dbReference>
<feature type="chain" id="PRO_5043416107" description="Toll-like receptor 2" evidence="20">
    <location>
        <begin position="21"/>
        <end position="834"/>
    </location>
</feature>
<dbReference type="GO" id="GO:0004888">
    <property type="term" value="F:transmembrane signaling receptor activity"/>
    <property type="evidence" value="ECO:0007669"/>
    <property type="project" value="InterPro"/>
</dbReference>
<dbReference type="Pfam" id="PF13855">
    <property type="entry name" value="LRR_8"/>
    <property type="match status" value="2"/>
</dbReference>
<comment type="function">
    <text evidence="16">Cooperates with LY96 to mediate the innate immune response to bacterial lipoproteins and other microbial cell wall components. Cooperates with TLR1 or TLR6 to mediate the innate immune response to bacterial lipoproteins or lipopeptides. Acts via MYD88 and TRAF6, leading to NF-kappa-B activation, cytokine secretion and the inflammatory response.</text>
</comment>
<evidence type="ECO:0000259" key="21">
    <source>
        <dbReference type="PROSITE" id="PS50104"/>
    </source>
</evidence>
<dbReference type="Gene3D" id="3.80.10.10">
    <property type="entry name" value="Ribonuclease Inhibitor"/>
    <property type="match status" value="1"/>
</dbReference>
<evidence type="ECO:0000256" key="20">
    <source>
        <dbReference type="SAM" id="SignalP"/>
    </source>
</evidence>
<dbReference type="SMART" id="SM00255">
    <property type="entry name" value="TIR"/>
    <property type="match status" value="1"/>
</dbReference>
<dbReference type="InterPro" id="IPR035897">
    <property type="entry name" value="Toll_tir_struct_dom_sf"/>
</dbReference>
<evidence type="ECO:0000256" key="17">
    <source>
        <dbReference type="PIRSR" id="PIRSR037595-2"/>
    </source>
</evidence>
<keyword evidence="11 19" id="KW-0472">Membrane</keyword>
<keyword evidence="3 16" id="KW-0399">Innate immunity</keyword>
<keyword evidence="9 19" id="KW-1133">Transmembrane helix</keyword>
<evidence type="ECO:0000256" key="12">
    <source>
        <dbReference type="ARBA" id="ARBA00023157"/>
    </source>
</evidence>
<dbReference type="GO" id="GO:0043235">
    <property type="term" value="C:receptor complex"/>
    <property type="evidence" value="ECO:0007669"/>
    <property type="project" value="TreeGrafter"/>
</dbReference>
<evidence type="ECO:0000256" key="1">
    <source>
        <dbReference type="ARBA" id="ARBA00004479"/>
    </source>
</evidence>
<evidence type="ECO:0000256" key="2">
    <source>
        <dbReference type="ARBA" id="ARBA00009634"/>
    </source>
</evidence>
<dbReference type="Pfam" id="PF01582">
    <property type="entry name" value="TIR"/>
    <property type="match status" value="1"/>
</dbReference>
<feature type="disulfide bond" evidence="17">
    <location>
        <begin position="350"/>
        <end position="379"/>
    </location>
</feature>
<dbReference type="Proteomes" id="UP001497482">
    <property type="component" value="Chromosome 19"/>
</dbReference>
<keyword evidence="15 16" id="KW-0395">Inflammatory response</keyword>
<dbReference type="PANTHER" id="PTHR24365">
    <property type="entry name" value="TOLL-LIKE RECEPTOR"/>
    <property type="match status" value="1"/>
</dbReference>
<dbReference type="SMART" id="SM00082">
    <property type="entry name" value="LRRCT"/>
    <property type="match status" value="1"/>
</dbReference>
<organism evidence="22 23">
    <name type="scientific">Knipowitschia caucasica</name>
    <name type="common">Caucasian dwarf goby</name>
    <name type="synonym">Pomatoschistus caucasicus</name>
    <dbReference type="NCBI Taxonomy" id="637954"/>
    <lineage>
        <taxon>Eukaryota</taxon>
        <taxon>Metazoa</taxon>
        <taxon>Chordata</taxon>
        <taxon>Craniata</taxon>
        <taxon>Vertebrata</taxon>
        <taxon>Euteleostomi</taxon>
        <taxon>Actinopterygii</taxon>
        <taxon>Neopterygii</taxon>
        <taxon>Teleostei</taxon>
        <taxon>Neoteleostei</taxon>
        <taxon>Acanthomorphata</taxon>
        <taxon>Gobiaria</taxon>
        <taxon>Gobiiformes</taxon>
        <taxon>Gobioidei</taxon>
        <taxon>Gobiidae</taxon>
        <taxon>Gobiinae</taxon>
        <taxon>Knipowitschia</taxon>
    </lineage>
</organism>
<evidence type="ECO:0000256" key="4">
    <source>
        <dbReference type="ARBA" id="ARBA00022614"/>
    </source>
</evidence>
<evidence type="ECO:0000256" key="18">
    <source>
        <dbReference type="SAM" id="MobiDB-lite"/>
    </source>
</evidence>
<dbReference type="PANTHER" id="PTHR24365:SF17">
    <property type="entry name" value="TOLL-LIKE RECEPTOR 2"/>
    <property type="match status" value="1"/>
</dbReference>
<evidence type="ECO:0000256" key="10">
    <source>
        <dbReference type="ARBA" id="ARBA00023027"/>
    </source>
</evidence>
<proteinExistence type="inferred from homology"/>
<evidence type="ECO:0000256" key="15">
    <source>
        <dbReference type="ARBA" id="ARBA00023198"/>
    </source>
</evidence>
<reference evidence="22 23" key="1">
    <citation type="submission" date="2024-04" db="EMBL/GenBank/DDBJ databases">
        <authorList>
            <person name="Waldvogel A.-M."/>
            <person name="Schoenle A."/>
        </authorList>
    </citation>
    <scope>NUCLEOTIDE SEQUENCE [LARGE SCALE GENOMIC DNA]</scope>
</reference>
<evidence type="ECO:0000256" key="19">
    <source>
        <dbReference type="SAM" id="Phobius"/>
    </source>
</evidence>
<evidence type="ECO:0000256" key="13">
    <source>
        <dbReference type="ARBA" id="ARBA00023170"/>
    </source>
</evidence>
<evidence type="ECO:0000256" key="5">
    <source>
        <dbReference type="ARBA" id="ARBA00022692"/>
    </source>
</evidence>
<dbReference type="InterPro" id="IPR000483">
    <property type="entry name" value="Cys-rich_flank_reg_C"/>
</dbReference>
<accession>A0AAV2KQ09</accession>